<comment type="caution">
    <text evidence="2">The sequence shown here is derived from an EMBL/GenBank/DDBJ whole genome shotgun (WGS) entry which is preliminary data.</text>
</comment>
<keyword evidence="3" id="KW-1185">Reference proteome</keyword>
<reference evidence="2 3" key="1">
    <citation type="submission" date="2022-01" db="EMBL/GenBank/DDBJ databases">
        <title>A high-quality chromosome-level genome assembly of rohu carp, Labeo rohita.</title>
        <authorList>
            <person name="Arick M.A. II"/>
            <person name="Hsu C.-Y."/>
            <person name="Magbanua Z."/>
            <person name="Pechanova O."/>
            <person name="Grover C."/>
            <person name="Miller E."/>
            <person name="Thrash A."/>
            <person name="Ezzel L."/>
            <person name="Alam S."/>
            <person name="Benzie J."/>
            <person name="Hamilton M."/>
            <person name="Karsi A."/>
            <person name="Lawrence M.L."/>
            <person name="Peterson D.G."/>
        </authorList>
    </citation>
    <scope>NUCLEOTIDE SEQUENCE [LARGE SCALE GENOMIC DNA]</scope>
    <source>
        <strain evidence="3">BAU-BD-2019</strain>
        <tissue evidence="2">Blood</tissue>
    </source>
</reference>
<sequence length="513" mass="58081">MTERAEMSVYLAEEDDDDSPEIPSTNSTGRVRSAILDGKYFEIVKQTELGQVQAECKLCTKKKNIISGSLSATTNFKVRLKRMHPEALQDYEQHKKDVIGAKKGKPANTKYKQTKLFSGSSVVQQRRLDELIISYGLSPHSSVMSRRTLCRRIDCEFDSKISSVKDLLKTTKHLCTTADIWSTMLNEIHSEFGLSHECIVATVTDNRSNFVKAFKEFSITIEEQDEEDGNEDLSFVHIDSLVPEYPSLSRLNNATMGKCSALWNASGRPKSAEKLSEVLNCRLITPCPTRWNSLYDSLNQLNSQRGKLGDIMLKLNLPSFRDAELDYLEEYTKILKPIAVAIDRLQGQSSCYYAELLPTLFAVESKLEALRSSNFRYCSHLLQAIMDGFRSRFSSFLQLKPEVNEAILASVTHPYFKMRWLPQQLSGGKKRVHELMIQSAADLGLVMESGSSSTTADGEYPFIRQLFVRFNTIIPSSAPVERLFSFAGLINRPHRRRLKPNLFEKLVVLKGIE</sequence>
<dbReference type="PANTHER" id="PTHR47501">
    <property type="entry name" value="TRANSPOSASE-RELATED"/>
    <property type="match status" value="1"/>
</dbReference>
<dbReference type="EMBL" id="JACTAM010000004">
    <property type="protein sequence ID" value="KAI2665927.1"/>
    <property type="molecule type" value="Genomic_DNA"/>
</dbReference>
<proteinExistence type="predicted"/>
<feature type="region of interest" description="Disordered" evidence="1">
    <location>
        <begin position="1"/>
        <end position="29"/>
    </location>
</feature>
<evidence type="ECO:0000313" key="2">
    <source>
        <dbReference type="EMBL" id="KAI2665927.1"/>
    </source>
</evidence>
<dbReference type="PANTHER" id="PTHR47501:SF5">
    <property type="entry name" value="HAT C-TERMINAL DIMERISATION DOMAIN-CONTAINING PROTEIN"/>
    <property type="match status" value="1"/>
</dbReference>
<dbReference type="InterPro" id="IPR012337">
    <property type="entry name" value="RNaseH-like_sf"/>
</dbReference>
<protein>
    <submittedName>
        <fullName evidence="2">Zinc finger BED domain-containing protein 4</fullName>
    </submittedName>
</protein>
<accession>A0ABQ8MSV5</accession>
<evidence type="ECO:0000313" key="3">
    <source>
        <dbReference type="Proteomes" id="UP000830375"/>
    </source>
</evidence>
<dbReference type="Proteomes" id="UP000830375">
    <property type="component" value="Unassembled WGS sequence"/>
</dbReference>
<evidence type="ECO:0000256" key="1">
    <source>
        <dbReference type="SAM" id="MobiDB-lite"/>
    </source>
</evidence>
<gene>
    <name evidence="2" type="ORF">H4Q32_023045</name>
</gene>
<name>A0ABQ8MSV5_LABRO</name>
<dbReference type="SUPFAM" id="SSF53098">
    <property type="entry name" value="Ribonuclease H-like"/>
    <property type="match status" value="1"/>
</dbReference>
<organism evidence="2 3">
    <name type="scientific">Labeo rohita</name>
    <name type="common">Indian major carp</name>
    <name type="synonym">Cyprinus rohita</name>
    <dbReference type="NCBI Taxonomy" id="84645"/>
    <lineage>
        <taxon>Eukaryota</taxon>
        <taxon>Metazoa</taxon>
        <taxon>Chordata</taxon>
        <taxon>Craniata</taxon>
        <taxon>Vertebrata</taxon>
        <taxon>Euteleostomi</taxon>
        <taxon>Actinopterygii</taxon>
        <taxon>Neopterygii</taxon>
        <taxon>Teleostei</taxon>
        <taxon>Ostariophysi</taxon>
        <taxon>Cypriniformes</taxon>
        <taxon>Cyprinidae</taxon>
        <taxon>Labeoninae</taxon>
        <taxon>Labeonini</taxon>
        <taxon>Labeo</taxon>
    </lineage>
</organism>